<keyword evidence="1" id="KW-0813">Transport</keyword>
<evidence type="ECO:0000256" key="2">
    <source>
        <dbReference type="SAM" id="SignalP"/>
    </source>
</evidence>
<keyword evidence="1" id="KW-0561">Oxygen transport</keyword>
<proteinExistence type="inferred from homology"/>
<dbReference type="CDD" id="cd01040">
    <property type="entry name" value="Mb-like"/>
    <property type="match status" value="1"/>
</dbReference>
<dbReference type="GO" id="GO:0005344">
    <property type="term" value="F:oxygen carrier activity"/>
    <property type="evidence" value="ECO:0007669"/>
    <property type="project" value="UniProtKB-KW"/>
</dbReference>
<dbReference type="PROSITE" id="PS01033">
    <property type="entry name" value="GLOBIN"/>
    <property type="match status" value="1"/>
</dbReference>
<dbReference type="AlphaFoldDB" id="A0A1B6KZX4"/>
<gene>
    <name evidence="4" type="ORF">g.7772</name>
</gene>
<feature type="domain" description="Globin" evidence="3">
    <location>
        <begin position="39"/>
        <end position="153"/>
    </location>
</feature>
<evidence type="ECO:0000256" key="1">
    <source>
        <dbReference type="RuleBase" id="RU000356"/>
    </source>
</evidence>
<dbReference type="GO" id="GO:0020037">
    <property type="term" value="F:heme binding"/>
    <property type="evidence" value="ECO:0007669"/>
    <property type="project" value="InterPro"/>
</dbReference>
<dbReference type="EMBL" id="GEBQ01023017">
    <property type="protein sequence ID" value="JAT16960.1"/>
    <property type="molecule type" value="Transcribed_RNA"/>
</dbReference>
<keyword evidence="2" id="KW-0732">Signal</keyword>
<keyword evidence="1" id="KW-0408">Iron</keyword>
<organism evidence="4">
    <name type="scientific">Graphocephala atropunctata</name>
    <dbReference type="NCBI Taxonomy" id="36148"/>
    <lineage>
        <taxon>Eukaryota</taxon>
        <taxon>Metazoa</taxon>
        <taxon>Ecdysozoa</taxon>
        <taxon>Arthropoda</taxon>
        <taxon>Hexapoda</taxon>
        <taxon>Insecta</taxon>
        <taxon>Pterygota</taxon>
        <taxon>Neoptera</taxon>
        <taxon>Paraneoptera</taxon>
        <taxon>Hemiptera</taxon>
        <taxon>Auchenorrhyncha</taxon>
        <taxon>Membracoidea</taxon>
        <taxon>Cicadellidae</taxon>
        <taxon>Cicadellinae</taxon>
        <taxon>Cicadellini</taxon>
        <taxon>Graphocephala</taxon>
    </lineage>
</organism>
<feature type="signal peptide" evidence="2">
    <location>
        <begin position="1"/>
        <end position="23"/>
    </location>
</feature>
<dbReference type="InterPro" id="IPR009050">
    <property type="entry name" value="Globin-like_sf"/>
</dbReference>
<comment type="similarity">
    <text evidence="1">Belongs to the globin family.</text>
</comment>
<reference evidence="4" key="1">
    <citation type="submission" date="2015-11" db="EMBL/GenBank/DDBJ databases">
        <title>De novo transcriptome assembly of four potential Pierce s Disease insect vectors from Arizona vineyards.</title>
        <authorList>
            <person name="Tassone E.E."/>
        </authorList>
    </citation>
    <scope>NUCLEOTIDE SEQUENCE</scope>
</reference>
<dbReference type="GO" id="GO:0019825">
    <property type="term" value="F:oxygen binding"/>
    <property type="evidence" value="ECO:0007669"/>
    <property type="project" value="InterPro"/>
</dbReference>
<dbReference type="InterPro" id="IPR000971">
    <property type="entry name" value="Globin"/>
</dbReference>
<name>A0A1B6KZX4_9HEMI</name>
<keyword evidence="1" id="KW-0349">Heme</keyword>
<dbReference type="InterPro" id="IPR044399">
    <property type="entry name" value="Mb-like_M"/>
</dbReference>
<feature type="non-terminal residue" evidence="4">
    <location>
        <position position="153"/>
    </location>
</feature>
<sequence length="153" mass="18291">MQKQVLSMWFLLACVSLVPGIFGSPSCQCYYQEDITYFHLSLEDKRLAREAWYNNVEGNYVIVAKAVFKELFRRAPQAYNFFKHLVDVNERDMFESPRFKRHMVQRLMVALETIFYNVYWNDVFENHMYDQGRKHKKRGVQPAHVKLLLCVIV</sequence>
<dbReference type="SUPFAM" id="SSF46458">
    <property type="entry name" value="Globin-like"/>
    <property type="match status" value="1"/>
</dbReference>
<evidence type="ECO:0000259" key="3">
    <source>
        <dbReference type="PROSITE" id="PS01033"/>
    </source>
</evidence>
<dbReference type="Gene3D" id="1.10.490.10">
    <property type="entry name" value="Globins"/>
    <property type="match status" value="1"/>
</dbReference>
<dbReference type="InterPro" id="IPR012292">
    <property type="entry name" value="Globin/Proto"/>
</dbReference>
<keyword evidence="1" id="KW-0479">Metal-binding</keyword>
<dbReference type="Pfam" id="PF00042">
    <property type="entry name" value="Globin"/>
    <property type="match status" value="1"/>
</dbReference>
<accession>A0A1B6KZX4</accession>
<evidence type="ECO:0000313" key="4">
    <source>
        <dbReference type="EMBL" id="JAT16960.1"/>
    </source>
</evidence>
<feature type="chain" id="PRO_5008586996" description="Globin domain-containing protein" evidence="2">
    <location>
        <begin position="24"/>
        <end position="153"/>
    </location>
</feature>
<protein>
    <recommendedName>
        <fullName evidence="3">Globin domain-containing protein</fullName>
    </recommendedName>
</protein>